<dbReference type="EMBL" id="ADMD01000009">
    <property type="protein sequence ID" value="EJZ83106.1"/>
    <property type="molecule type" value="Genomic_DNA"/>
</dbReference>
<dbReference type="InParanoid" id="K0YI69"/>
<dbReference type="AlphaFoldDB" id="K0YI69"/>
<feature type="transmembrane region" description="Helical" evidence="3">
    <location>
        <begin position="191"/>
        <end position="211"/>
    </location>
</feature>
<dbReference type="OrthoDB" id="3169450at2"/>
<feature type="region of interest" description="Disordered" evidence="2">
    <location>
        <begin position="873"/>
        <end position="893"/>
    </location>
</feature>
<organism evidence="4 5">
    <name type="scientific">Slackia piriformis YIT 12062</name>
    <dbReference type="NCBI Taxonomy" id="742818"/>
    <lineage>
        <taxon>Bacteria</taxon>
        <taxon>Bacillati</taxon>
        <taxon>Actinomycetota</taxon>
        <taxon>Coriobacteriia</taxon>
        <taxon>Eggerthellales</taxon>
        <taxon>Eggerthellaceae</taxon>
        <taxon>Slackia</taxon>
    </lineage>
</organism>
<evidence type="ECO:0000313" key="4">
    <source>
        <dbReference type="EMBL" id="EJZ83106.1"/>
    </source>
</evidence>
<accession>K0YI69</accession>
<dbReference type="RefSeq" id="WP_009139804.1">
    <property type="nucleotide sequence ID" value="NZ_JH815199.1"/>
</dbReference>
<comment type="caution">
    <text evidence="4">The sequence shown here is derived from an EMBL/GenBank/DDBJ whole genome shotgun (WGS) entry which is preliminary data.</text>
</comment>
<keyword evidence="3" id="KW-0472">Membrane</keyword>
<feature type="region of interest" description="Disordered" evidence="2">
    <location>
        <begin position="575"/>
        <end position="594"/>
    </location>
</feature>
<feature type="compositionally biased region" description="Basic and acidic residues" evidence="2">
    <location>
        <begin position="507"/>
        <end position="526"/>
    </location>
</feature>
<evidence type="ECO:0000256" key="3">
    <source>
        <dbReference type="SAM" id="Phobius"/>
    </source>
</evidence>
<feature type="transmembrane region" description="Helical" evidence="3">
    <location>
        <begin position="62"/>
        <end position="95"/>
    </location>
</feature>
<feature type="coiled-coil region" evidence="1">
    <location>
        <begin position="331"/>
        <end position="385"/>
    </location>
</feature>
<keyword evidence="3" id="KW-0812">Transmembrane</keyword>
<dbReference type="Proteomes" id="UP000006069">
    <property type="component" value="Unassembled WGS sequence"/>
</dbReference>
<feature type="transmembrane region" description="Helical" evidence="3">
    <location>
        <begin position="161"/>
        <end position="179"/>
    </location>
</feature>
<dbReference type="PATRIC" id="fig|742818.3.peg.1703"/>
<keyword evidence="3" id="KW-1133">Transmembrane helix</keyword>
<evidence type="ECO:0000256" key="1">
    <source>
        <dbReference type="SAM" id="Coils"/>
    </source>
</evidence>
<protein>
    <recommendedName>
        <fullName evidence="6">Peptidase M28 domain-containing protein</fullName>
    </recommendedName>
</protein>
<feature type="region of interest" description="Disordered" evidence="2">
    <location>
        <begin position="299"/>
        <end position="325"/>
    </location>
</feature>
<keyword evidence="1" id="KW-0175">Coiled coil</keyword>
<feature type="compositionally biased region" description="Basic and acidic residues" evidence="2">
    <location>
        <begin position="311"/>
        <end position="320"/>
    </location>
</feature>
<feature type="region of interest" description="Disordered" evidence="2">
    <location>
        <begin position="470"/>
        <end position="529"/>
    </location>
</feature>
<dbReference type="SUPFAM" id="SSF53187">
    <property type="entry name" value="Zn-dependent exopeptidases"/>
    <property type="match status" value="1"/>
</dbReference>
<feature type="region of interest" description="Disordered" evidence="2">
    <location>
        <begin position="996"/>
        <end position="1043"/>
    </location>
</feature>
<name>K0YI69_9ACTN</name>
<dbReference type="Gene3D" id="3.40.630.10">
    <property type="entry name" value="Zn peptidases"/>
    <property type="match status" value="2"/>
</dbReference>
<dbReference type="eggNOG" id="COG2234">
    <property type="taxonomic scope" value="Bacteria"/>
</dbReference>
<keyword evidence="5" id="KW-1185">Reference proteome</keyword>
<sequence length="1237" mass="131428">MSTPIDHIAYLSQEVGPRPAGTEEEQQAALYITERFQKESHLPVEIEDFTCNANPLMPKLICYAVTIVATILALFVPVLAIPAVVAAVLSAAIYIAESFDKPVLSQLFMKGVSQNVVAKYEPANDSEGSGTRRRKVILVANYDSGKVRHDLSGFLVGFQKPLQYTVMGSMCLLPLILLMRQVLFNGEGIASTVLMALSLILAVVVAVPAVFSIMEKMAAYNEGANANAAGIAVMLEVARRISDGEATSESAGEGVMHGEEEAYAAGVVPDGATISYEYGTSDGRRAERVHDISDNLAQAKEGPIGAATDEEVSRSRKETRSALSSAPVDTLAAAAAKAAELHEAAQAAEAAERARKEAEELAAAYELEQERIREEERAKALEEAAKKPAPNVPDWYLKATEKARKNYPQNLVASDSSYRSRYAVRPEEPQVVGIEEAPEEPVGEIEEILGSAAPVPYVDDFVESRTFDGENQPAIQGKELPENVVEPSGEAGSEEENAAPAESDNDAVQKDSSAEGDAHEGADAADGHQGSVVDGALQADATVQAVEEPSDSFDFGDDGHQSMGVMSVDAFLEEETSVQDAQDGKRGEDPQDLPVLDFSNTGRTAAMPPVEGAGVGQRDESVAFSAADGSRTTAMPAVSDAGNLDLDALRMVAEGLDNGSEAVRISEDTAAVNPQVMYYNPPEDRSQELRDRARKERAVVTLTADEMEDMAVSVSEAEPMASAAQVVSVASSRMSDSVAASEGASVLSQETAAEISSEPSAPNVAQEAVSVASEATAALPAVGGLEPKGEPSAAKAERRIPSIPSIDQAPGRVVIPRIPKVDLPSIVLPPVSAPEPRPISFDDLRQRAPLASVAESNGQEAAKNLLSTTLPSIEGAPSFSREETATKAQPQNNSVSVTGSFAAIGAIGAEPVGDELLENVDPDDIYVDDADDSVFEEEFTETGAFAGPGYVEMPQSRVGKFFGKFRRKKEKKEESAHEWLGVDEDFDARSAGKARGSWESFREDDDEWQGGAFGSLKARLPKNDQDEEGTAEASRGSEHRQSVPAVSSDAFAAALAAANAAAEASGNPVVSEDVHQPHEEDIQEIYSFAAGDINTEVWFVALGSDLAGNGGIKAFLADHASDMRGAVIVNLEALGAGTLSYLEREGAIKQVSCSPRMKRFIRKASQASGVDIRAERVDWRESPASYAQKHRMQAMTLVGMDGKKPAYYAEADDILENIDAEALNRSANVVVELLKNI</sequence>
<reference evidence="4 5" key="1">
    <citation type="submission" date="2012-08" db="EMBL/GenBank/DDBJ databases">
        <title>The Genome Sequence of Slackia piriformis YIT 12062.</title>
        <authorList>
            <consortium name="The Broad Institute Genome Sequencing Platform"/>
            <person name="Earl A."/>
            <person name="Ward D."/>
            <person name="Feldgarden M."/>
            <person name="Gevers D."/>
            <person name="Morotomi M."/>
            <person name="Walker B."/>
            <person name="Young S.K."/>
            <person name="Zeng Q."/>
            <person name="Gargeya S."/>
            <person name="Fitzgerald M."/>
            <person name="Haas B."/>
            <person name="Abouelleil A."/>
            <person name="Alvarado L."/>
            <person name="Arachchi H.M."/>
            <person name="Berlin A.M."/>
            <person name="Chapman S.B."/>
            <person name="Goldberg J."/>
            <person name="Griggs A."/>
            <person name="Gujja S."/>
            <person name="Hansen M."/>
            <person name="Howarth C."/>
            <person name="Imamovic A."/>
            <person name="Larimer J."/>
            <person name="McCowen C."/>
            <person name="Montmayeur A."/>
            <person name="Murphy C."/>
            <person name="Neiman D."/>
            <person name="Pearson M."/>
            <person name="Priest M."/>
            <person name="Roberts A."/>
            <person name="Saif S."/>
            <person name="Shea T."/>
            <person name="Sisk P."/>
            <person name="Sykes S."/>
            <person name="Wortman J."/>
            <person name="Nusbaum C."/>
            <person name="Birren B."/>
        </authorList>
    </citation>
    <scope>NUCLEOTIDE SEQUENCE [LARGE SCALE GENOMIC DNA]</scope>
    <source>
        <strain evidence="4 5">YIT 12062</strain>
    </source>
</reference>
<dbReference type="HOGENOM" id="CLU_290153_0_0_11"/>
<evidence type="ECO:0000256" key="2">
    <source>
        <dbReference type="SAM" id="MobiDB-lite"/>
    </source>
</evidence>
<evidence type="ECO:0000313" key="5">
    <source>
        <dbReference type="Proteomes" id="UP000006069"/>
    </source>
</evidence>
<gene>
    <name evidence="4" type="ORF">HMPREF9451_01619</name>
</gene>
<evidence type="ECO:0008006" key="6">
    <source>
        <dbReference type="Google" id="ProtNLM"/>
    </source>
</evidence>
<proteinExistence type="predicted"/>